<protein>
    <submittedName>
        <fullName evidence="1">Uncharacterized protein</fullName>
    </submittedName>
</protein>
<keyword evidence="2" id="KW-1185">Reference proteome</keyword>
<sequence>MEAAHVEQGLGACPAHVRRRRRCPPRTSTGEGSWVACTLAQCVWGGALTGMETEAEGRGKR</sequence>
<evidence type="ECO:0000313" key="2">
    <source>
        <dbReference type="Proteomes" id="UP000242450"/>
    </source>
</evidence>
<evidence type="ECO:0000313" key="1">
    <source>
        <dbReference type="EMBL" id="OWK14552.1"/>
    </source>
</evidence>
<dbReference type="EMBL" id="MKHE01000005">
    <property type="protein sequence ID" value="OWK14552.1"/>
    <property type="molecule type" value="Genomic_DNA"/>
</dbReference>
<comment type="caution">
    <text evidence="1">The sequence shown here is derived from an EMBL/GenBank/DDBJ whole genome shotgun (WGS) entry which is preliminary data.</text>
</comment>
<organism evidence="1 2">
    <name type="scientific">Cervus elaphus hippelaphus</name>
    <name type="common">European red deer</name>
    <dbReference type="NCBI Taxonomy" id="46360"/>
    <lineage>
        <taxon>Eukaryota</taxon>
        <taxon>Metazoa</taxon>
        <taxon>Chordata</taxon>
        <taxon>Craniata</taxon>
        <taxon>Vertebrata</taxon>
        <taxon>Euteleostomi</taxon>
        <taxon>Mammalia</taxon>
        <taxon>Eutheria</taxon>
        <taxon>Laurasiatheria</taxon>
        <taxon>Artiodactyla</taxon>
        <taxon>Ruminantia</taxon>
        <taxon>Pecora</taxon>
        <taxon>Cervidae</taxon>
        <taxon>Cervinae</taxon>
        <taxon>Cervus</taxon>
    </lineage>
</organism>
<proteinExistence type="predicted"/>
<name>A0A212D8N4_CEREH</name>
<gene>
    <name evidence="1" type="ORF">Celaphus_00000011</name>
</gene>
<reference evidence="1 2" key="1">
    <citation type="journal article" date="2018" name="Mol. Genet. Genomics">
        <title>The red deer Cervus elaphus genome CerEla1.0: sequencing, annotating, genes, and chromosomes.</title>
        <authorList>
            <person name="Bana N.A."/>
            <person name="Nyiri A."/>
            <person name="Nagy J."/>
            <person name="Frank K."/>
            <person name="Nagy T."/>
            <person name="Steger V."/>
            <person name="Schiller M."/>
            <person name="Lakatos P."/>
            <person name="Sugar L."/>
            <person name="Horn P."/>
            <person name="Barta E."/>
            <person name="Orosz L."/>
        </authorList>
    </citation>
    <scope>NUCLEOTIDE SEQUENCE [LARGE SCALE GENOMIC DNA]</scope>
    <source>
        <strain evidence="1">Hungarian</strain>
    </source>
</reference>
<dbReference type="AlphaFoldDB" id="A0A212D8N4"/>
<accession>A0A212D8N4</accession>
<dbReference type="Proteomes" id="UP000242450">
    <property type="component" value="Chromosome 5"/>
</dbReference>